<keyword evidence="5 9" id="KW-0799">Topoisomerase</keyword>
<evidence type="ECO:0000256" key="10">
    <source>
        <dbReference type="PROSITE-ProRule" id="PRU01384"/>
    </source>
</evidence>
<dbReference type="Gene3D" id="1.10.268.10">
    <property type="entry name" value="Topoisomerase, domain 3"/>
    <property type="match status" value="1"/>
</dbReference>
<comment type="subunit">
    <text evidence="9">Heterotetramer, composed of two GyrA and two GyrB chains. In the heterotetramer, GyrA contains the active site tyrosine that forms a transient covalent intermediate with DNA, while GyrB binds cofactors and catalyzes ATP hydrolysis.</text>
</comment>
<dbReference type="GO" id="GO:0005694">
    <property type="term" value="C:chromosome"/>
    <property type="evidence" value="ECO:0007669"/>
    <property type="project" value="InterPro"/>
</dbReference>
<dbReference type="EMBL" id="JAGQLF010000010">
    <property type="protein sequence ID" value="MCA9386667.1"/>
    <property type="molecule type" value="Genomic_DNA"/>
</dbReference>
<protein>
    <recommendedName>
        <fullName evidence="9">DNA gyrase subunit A</fullName>
        <ecNumber evidence="9">5.6.2.2</ecNumber>
    </recommendedName>
</protein>
<dbReference type="InterPro" id="IPR050220">
    <property type="entry name" value="Type_II_DNA_Topoisomerases"/>
</dbReference>
<sequence>MSDENTEKKEETKPQDEGIVVSGVREQSITEELKQSYINYAMSVIVARALPDVRDGLKPVQRRILYTMQKMNIMPGSAYKKVARIVGETMGKYHPHGDSSISDALVRMGQDFNMRYTLVDGQGNFGSIDGDPPAAMRYIEARLDKYGAKVLEGLDKSTVNYGPNYDGNEEEPEVLPGLLPNLLVNGNEGIAVGMATKIPPHNLTEVIDAINEVLSKENIWEPDETFKEVNYEDDVKTVVDLDSLPKTRFRRFASSVELKDLLKHIKGPDFPTRGEIYDTKEIQKIYEVGKGRALMRAVSEIEEMKGGKYRIIVTELPYQVNKSALIAKIANLYKDKKIEGITDLRDESNREGIRIVIELKRDVIPKTVENQLYKYTEMQKAFNANMLALVDGEPQLLPLKKILELYISHRQEIVTRRNEYELAKLREREHILEGLMIALDNIDEIIKIIRESADAEVAKTELMKRFKLSEIQSQAILDMQLRKLAALERLKIEQEYKEVKERIKELLGILTTPQKVIDIIIGELAELKDKLGDKRLTKVFKGKVGEINEEDLITEEQTLITISKQGYIKRTKIENYQQQKRGGVGKKAQTTKDDDSVRHVFKCSTHDQVLFFSNKGKVYSLKVYEIPEYSRTAKGLPLVNLIQMQNDELVTSVLTRSQSGAILDEDVSQEGEEKTEKEGKDYKYLLMATQDGVVKKTALDEFDNIRSNGLIAITLDDGDELVWVRPTTGEDDVILITKLGKSIHFVEDDVRPTGRSSKGVRGIRLKESDTMISMDVVRNKEDFVLTVSSKGYGKMSKISEFTKQNRGGTGIFAMRVTKKTGEVATARLLDHPDKELLIMSAKGQAVRIPTKDLPVQGRQTSGVRLMKLKDDDNVAAIAVV</sequence>
<keyword evidence="3 9" id="KW-0547">Nucleotide-binding</keyword>
<dbReference type="InterPro" id="IPR013757">
    <property type="entry name" value="Topo_IIA_A_a_sf"/>
</dbReference>
<comment type="catalytic activity">
    <reaction evidence="1 9 10">
        <text>ATP-dependent breakage, passage and rejoining of double-stranded DNA.</text>
        <dbReference type="EC" id="5.6.2.2"/>
    </reaction>
</comment>
<dbReference type="CDD" id="cd00187">
    <property type="entry name" value="TOP4c"/>
    <property type="match status" value="1"/>
</dbReference>
<evidence type="ECO:0000256" key="2">
    <source>
        <dbReference type="ARBA" id="ARBA00008263"/>
    </source>
</evidence>
<dbReference type="PANTHER" id="PTHR43493:SF5">
    <property type="entry name" value="DNA GYRASE SUBUNIT A, CHLOROPLASTIC_MITOCHONDRIAL"/>
    <property type="match status" value="1"/>
</dbReference>
<evidence type="ECO:0000256" key="1">
    <source>
        <dbReference type="ARBA" id="ARBA00000185"/>
    </source>
</evidence>
<comment type="subcellular location">
    <subcellularLocation>
        <location evidence="9">Cytoplasm</location>
    </subcellularLocation>
</comment>
<keyword evidence="7 9" id="KW-0413">Isomerase</keyword>
<dbReference type="InterPro" id="IPR013760">
    <property type="entry name" value="Topo_IIA-like_dom_sf"/>
</dbReference>
<dbReference type="GO" id="GO:0006261">
    <property type="term" value="P:DNA-templated DNA replication"/>
    <property type="evidence" value="ECO:0007669"/>
    <property type="project" value="UniProtKB-UniRule"/>
</dbReference>
<comment type="function">
    <text evidence="9">A type II topoisomerase that negatively supercoils closed circular double-stranded (ds) DNA in an ATP-dependent manner to modulate DNA topology and maintain chromosomes in an underwound state. Negative supercoiling favors strand separation, and DNA replication, transcription, recombination and repair, all of which involve strand separation. Also able to catalyze the interconversion of other topological isomers of dsDNA rings, including catenanes and knotted rings. Type II topoisomerases break and join 2 DNA strands simultaneously in an ATP-dependent manner.</text>
</comment>
<feature type="short sequence motif" description="GyrA-box" evidence="9">
    <location>
        <begin position="579"/>
        <end position="585"/>
    </location>
</feature>
<evidence type="ECO:0000313" key="12">
    <source>
        <dbReference type="EMBL" id="MCA9386667.1"/>
    </source>
</evidence>
<evidence type="ECO:0000313" key="13">
    <source>
        <dbReference type="Proteomes" id="UP000714915"/>
    </source>
</evidence>
<dbReference type="InterPro" id="IPR013758">
    <property type="entry name" value="Topo_IIA_A/C_ab"/>
</dbReference>
<dbReference type="AlphaFoldDB" id="A0A955RLT5"/>
<dbReference type="FunFam" id="3.30.1360.40:FF:000002">
    <property type="entry name" value="DNA gyrase subunit A"/>
    <property type="match status" value="1"/>
</dbReference>
<comment type="similarity">
    <text evidence="2 9">Belongs to the type II topoisomerase GyrA/ParC subunit family.</text>
</comment>
<dbReference type="SUPFAM" id="SSF101904">
    <property type="entry name" value="GyrA/ParC C-terminal domain-like"/>
    <property type="match status" value="1"/>
</dbReference>
<dbReference type="GO" id="GO:0003677">
    <property type="term" value="F:DNA binding"/>
    <property type="evidence" value="ECO:0007669"/>
    <property type="project" value="UniProtKB-UniRule"/>
</dbReference>
<evidence type="ECO:0000256" key="8">
    <source>
        <dbReference type="ARBA" id="ARBA00063644"/>
    </source>
</evidence>
<dbReference type="Proteomes" id="UP000714915">
    <property type="component" value="Unassembled WGS sequence"/>
</dbReference>
<organism evidence="12 13">
    <name type="scientific">Candidatus Dojkabacteria bacterium</name>
    <dbReference type="NCBI Taxonomy" id="2099670"/>
    <lineage>
        <taxon>Bacteria</taxon>
        <taxon>Candidatus Dojkabacteria</taxon>
    </lineage>
</organism>
<dbReference type="Pfam" id="PF03989">
    <property type="entry name" value="DNA_gyraseA_C"/>
    <property type="match status" value="6"/>
</dbReference>
<dbReference type="EC" id="5.6.2.2" evidence="9"/>
<dbReference type="FunFam" id="2.120.10.90:FF:000005">
    <property type="entry name" value="DNA topoisomerase 4 subunit A"/>
    <property type="match status" value="1"/>
</dbReference>
<evidence type="ECO:0000256" key="3">
    <source>
        <dbReference type="ARBA" id="ARBA00022741"/>
    </source>
</evidence>
<keyword evidence="6 9" id="KW-0238">DNA-binding</keyword>
<dbReference type="SMART" id="SM00434">
    <property type="entry name" value="TOP4c"/>
    <property type="match status" value="1"/>
</dbReference>
<evidence type="ECO:0000256" key="6">
    <source>
        <dbReference type="ARBA" id="ARBA00023125"/>
    </source>
</evidence>
<evidence type="ECO:0000256" key="5">
    <source>
        <dbReference type="ARBA" id="ARBA00023029"/>
    </source>
</evidence>
<feature type="active site" description="O-(5'-phospho-DNA)-tyrosine intermediate" evidence="9 10">
    <location>
        <position position="138"/>
    </location>
</feature>
<evidence type="ECO:0000256" key="9">
    <source>
        <dbReference type="HAMAP-Rule" id="MF_01897"/>
    </source>
</evidence>
<dbReference type="PROSITE" id="PS52040">
    <property type="entry name" value="TOPO_IIA"/>
    <property type="match status" value="1"/>
</dbReference>
<dbReference type="GO" id="GO:0005737">
    <property type="term" value="C:cytoplasm"/>
    <property type="evidence" value="ECO:0007669"/>
    <property type="project" value="UniProtKB-SubCell"/>
</dbReference>
<dbReference type="Gene3D" id="3.90.199.10">
    <property type="entry name" value="Topoisomerase II, domain 5"/>
    <property type="match status" value="1"/>
</dbReference>
<comment type="subunit">
    <text evidence="8">Heterotetramer composed of ParC and ParE.</text>
</comment>
<comment type="miscellaneous">
    <text evidence="9">Few gyrases are as efficient as E.coli at forming negative supercoils. Not all organisms have 2 type II topoisomerases; in organisms with a single type II topoisomerase this enzyme also has to decatenate newly replicated chromosomes.</text>
</comment>
<dbReference type="GO" id="GO:0009330">
    <property type="term" value="C:DNA topoisomerase type II (double strand cut, ATP-hydrolyzing) complex"/>
    <property type="evidence" value="ECO:0007669"/>
    <property type="project" value="TreeGrafter"/>
</dbReference>
<dbReference type="InterPro" id="IPR035516">
    <property type="entry name" value="Gyrase/topoIV_suA_C"/>
</dbReference>
<evidence type="ECO:0000259" key="11">
    <source>
        <dbReference type="PROSITE" id="PS52040"/>
    </source>
</evidence>
<dbReference type="InterPro" id="IPR002205">
    <property type="entry name" value="Topo_IIA_dom_A"/>
</dbReference>
<reference evidence="12" key="2">
    <citation type="journal article" date="2021" name="Microbiome">
        <title>Successional dynamics and alternative stable states in a saline activated sludge microbial community over 9 years.</title>
        <authorList>
            <person name="Wang Y."/>
            <person name="Ye J."/>
            <person name="Ju F."/>
            <person name="Liu L."/>
            <person name="Boyd J.A."/>
            <person name="Deng Y."/>
            <person name="Parks D.H."/>
            <person name="Jiang X."/>
            <person name="Yin X."/>
            <person name="Woodcroft B.J."/>
            <person name="Tyson G.W."/>
            <person name="Hugenholtz P."/>
            <person name="Polz M.F."/>
            <person name="Zhang T."/>
        </authorList>
    </citation>
    <scope>NUCLEOTIDE SEQUENCE</scope>
    <source>
        <strain evidence="12">HKST-UBA09</strain>
    </source>
</reference>
<dbReference type="FunFam" id="1.10.268.10:FF:000001">
    <property type="entry name" value="DNA gyrase subunit A"/>
    <property type="match status" value="1"/>
</dbReference>
<reference evidence="12" key="1">
    <citation type="submission" date="2020-04" db="EMBL/GenBank/DDBJ databases">
        <authorList>
            <person name="Zhang T."/>
        </authorList>
    </citation>
    <scope>NUCLEOTIDE SEQUENCE</scope>
    <source>
        <strain evidence="12">HKST-UBA09</strain>
    </source>
</reference>
<dbReference type="InterPro" id="IPR005743">
    <property type="entry name" value="GyrA"/>
</dbReference>
<dbReference type="GO" id="GO:0006265">
    <property type="term" value="P:DNA topological change"/>
    <property type="evidence" value="ECO:0007669"/>
    <property type="project" value="UniProtKB-UniRule"/>
</dbReference>
<keyword evidence="4 9" id="KW-0067">ATP-binding</keyword>
<evidence type="ECO:0000256" key="4">
    <source>
        <dbReference type="ARBA" id="ARBA00022840"/>
    </source>
</evidence>
<dbReference type="GO" id="GO:0005524">
    <property type="term" value="F:ATP binding"/>
    <property type="evidence" value="ECO:0007669"/>
    <property type="project" value="UniProtKB-UniRule"/>
</dbReference>
<name>A0A955RLT5_9BACT</name>
<dbReference type="Gene3D" id="2.120.10.90">
    <property type="entry name" value="DNA gyrase/topoisomerase IV, subunit A, C-terminal"/>
    <property type="match status" value="1"/>
</dbReference>
<gene>
    <name evidence="9" type="primary">gyrA</name>
    <name evidence="12" type="ORF">KC669_01390</name>
</gene>
<proteinExistence type="inferred from homology"/>
<dbReference type="GO" id="GO:0034335">
    <property type="term" value="F:DNA negative supercoiling activity"/>
    <property type="evidence" value="ECO:0007669"/>
    <property type="project" value="UniProtKB-ARBA"/>
</dbReference>
<dbReference type="SUPFAM" id="SSF56719">
    <property type="entry name" value="Type II DNA topoisomerase"/>
    <property type="match status" value="1"/>
</dbReference>
<accession>A0A955RLT5</accession>
<feature type="domain" description="Topo IIA-type catalytic" evidence="11">
    <location>
        <begin position="50"/>
        <end position="552"/>
    </location>
</feature>
<dbReference type="PANTHER" id="PTHR43493">
    <property type="entry name" value="DNA GYRASE/TOPOISOMERASE SUBUNIT A"/>
    <property type="match status" value="1"/>
</dbReference>
<evidence type="ECO:0000256" key="7">
    <source>
        <dbReference type="ARBA" id="ARBA00023235"/>
    </source>
</evidence>
<keyword evidence="9" id="KW-0963">Cytoplasm</keyword>
<dbReference type="InterPro" id="IPR006691">
    <property type="entry name" value="GyrA/parC_rep"/>
</dbReference>
<comment type="caution">
    <text evidence="12">The sequence shown here is derived from an EMBL/GenBank/DDBJ whole genome shotgun (WGS) entry which is preliminary data.</text>
</comment>
<dbReference type="Pfam" id="PF00521">
    <property type="entry name" value="DNA_topoisoIV"/>
    <property type="match status" value="2"/>
</dbReference>
<dbReference type="HAMAP" id="MF_01897">
    <property type="entry name" value="GyrA"/>
    <property type="match status" value="1"/>
</dbReference>